<protein>
    <submittedName>
        <fullName evidence="3">Uncharacterized protein</fullName>
    </submittedName>
</protein>
<feature type="transmembrane region" description="Helical" evidence="2">
    <location>
        <begin position="35"/>
        <end position="53"/>
    </location>
</feature>
<comment type="caution">
    <text evidence="3">The sequence shown here is derived from an EMBL/GenBank/DDBJ whole genome shotgun (WGS) entry which is preliminary data.</text>
</comment>
<dbReference type="Proteomes" id="UP000012589">
    <property type="component" value="Unassembled WGS sequence"/>
</dbReference>
<keyword evidence="2" id="KW-1133">Transmembrane helix</keyword>
<accession>N2A127</accession>
<sequence length="177" mass="19677">MSVYSWITCIAAVTLFLVIILLFRKFLAGKENGLIIFTVILLGILSSAALYVFTTMQGTQILASELAAEYQMKEETFRTTDENTANYLHAAYAFYAENGVQYQLRGTQLLSEPDAKPAFTGIYTCEAVDGYAWCYLKKGTVIRYTLTTLSHDGKEAVNYEAESGKKGNGSKNDKNKK</sequence>
<feature type="transmembrane region" description="Helical" evidence="2">
    <location>
        <begin position="6"/>
        <end position="23"/>
    </location>
</feature>
<proteinExistence type="predicted"/>
<keyword evidence="2" id="KW-0472">Membrane</keyword>
<dbReference type="HOGENOM" id="CLU_1515705_0_0_9"/>
<evidence type="ECO:0000256" key="2">
    <source>
        <dbReference type="SAM" id="Phobius"/>
    </source>
</evidence>
<evidence type="ECO:0000256" key="1">
    <source>
        <dbReference type="SAM" id="MobiDB-lite"/>
    </source>
</evidence>
<organism evidence="3 4">
    <name type="scientific">Eubacterium plexicaudatum ASF492</name>
    <dbReference type="NCBI Taxonomy" id="1235802"/>
    <lineage>
        <taxon>Bacteria</taxon>
        <taxon>Bacillati</taxon>
        <taxon>Bacillota</taxon>
        <taxon>Clostridia</taxon>
        <taxon>Eubacteriales</taxon>
        <taxon>Eubacteriaceae</taxon>
        <taxon>Eubacterium</taxon>
    </lineage>
</organism>
<keyword evidence="2" id="KW-0812">Transmembrane</keyword>
<dbReference type="AlphaFoldDB" id="N2A127"/>
<keyword evidence="4" id="KW-1185">Reference proteome</keyword>
<dbReference type="PATRIC" id="fig|1235802.3.peg.3958"/>
<name>N2A127_9FIRM</name>
<dbReference type="EMBL" id="AQFT01000114">
    <property type="protein sequence ID" value="EMZ22982.1"/>
    <property type="molecule type" value="Genomic_DNA"/>
</dbReference>
<reference evidence="3 4" key="1">
    <citation type="journal article" date="2014" name="Genome Announc.">
        <title>Draft genome sequences of the altered schaedler flora, a defined bacterial community from gnotobiotic mice.</title>
        <authorList>
            <person name="Wannemuehler M.J."/>
            <person name="Overstreet A.M."/>
            <person name="Ward D.V."/>
            <person name="Phillips G.J."/>
        </authorList>
    </citation>
    <scope>NUCLEOTIDE SEQUENCE [LARGE SCALE GENOMIC DNA]</scope>
    <source>
        <strain evidence="3 4">ASF492</strain>
    </source>
</reference>
<evidence type="ECO:0000313" key="4">
    <source>
        <dbReference type="Proteomes" id="UP000012589"/>
    </source>
</evidence>
<gene>
    <name evidence="3" type="ORF">C823_03752</name>
</gene>
<feature type="region of interest" description="Disordered" evidence="1">
    <location>
        <begin position="158"/>
        <end position="177"/>
    </location>
</feature>
<evidence type="ECO:0000313" key="3">
    <source>
        <dbReference type="EMBL" id="EMZ22982.1"/>
    </source>
</evidence>